<dbReference type="Gene3D" id="3.40.630.10">
    <property type="entry name" value="Zn peptidases"/>
    <property type="match status" value="1"/>
</dbReference>
<reference evidence="5 6" key="1">
    <citation type="submission" date="2017-02" db="EMBL/GenBank/DDBJ databases">
        <authorList>
            <person name="Dridi B."/>
        </authorList>
    </citation>
    <scope>NUCLEOTIDE SEQUENCE [LARGE SCALE GENOMIC DNA]</scope>
    <source>
        <strain evidence="5 6">JB380</strain>
    </source>
</reference>
<dbReference type="InterPro" id="IPR002933">
    <property type="entry name" value="Peptidase_M20"/>
</dbReference>
<dbReference type="InterPro" id="IPR050072">
    <property type="entry name" value="Peptidase_M20A"/>
</dbReference>
<dbReference type="Proteomes" id="UP000196331">
    <property type="component" value="Unassembled WGS sequence"/>
</dbReference>
<evidence type="ECO:0000313" key="5">
    <source>
        <dbReference type="EMBL" id="SJN14414.1"/>
    </source>
</evidence>
<name>A0A1R4I491_9GAMM</name>
<dbReference type="InterPro" id="IPR036264">
    <property type="entry name" value="Bact_exopeptidase_dim_dom"/>
</dbReference>
<dbReference type="PANTHER" id="PTHR43808:SF31">
    <property type="entry name" value="N-ACETYL-L-CITRULLINE DEACETYLASE"/>
    <property type="match status" value="1"/>
</dbReference>
<dbReference type="SUPFAM" id="SSF53187">
    <property type="entry name" value="Zn-dependent exopeptidases"/>
    <property type="match status" value="1"/>
</dbReference>
<dbReference type="PANTHER" id="PTHR43808">
    <property type="entry name" value="ACETYLORNITHINE DEACETYLASE"/>
    <property type="match status" value="1"/>
</dbReference>
<comment type="caution">
    <text evidence="5">The sequence shown here is derived from an EMBL/GenBank/DDBJ whole genome shotgun (WGS) entry which is preliminary data.</text>
</comment>
<dbReference type="Gene3D" id="3.30.70.360">
    <property type="match status" value="1"/>
</dbReference>
<organism evidence="5 6">
    <name type="scientific">Halomonas citrativorans</name>
    <dbReference type="NCBI Taxonomy" id="2742612"/>
    <lineage>
        <taxon>Bacteria</taxon>
        <taxon>Pseudomonadati</taxon>
        <taxon>Pseudomonadota</taxon>
        <taxon>Gammaproteobacteria</taxon>
        <taxon>Oceanospirillales</taxon>
        <taxon>Halomonadaceae</taxon>
        <taxon>Halomonas</taxon>
    </lineage>
</organism>
<dbReference type="EMBL" id="FUKM01000057">
    <property type="protein sequence ID" value="SJN14414.1"/>
    <property type="molecule type" value="Genomic_DNA"/>
</dbReference>
<evidence type="ECO:0000256" key="3">
    <source>
        <dbReference type="ARBA" id="ARBA00023285"/>
    </source>
</evidence>
<dbReference type="EC" id="3.5.1.16" evidence="5"/>
<dbReference type="InterPro" id="IPR010169">
    <property type="entry name" value="AcOrn-deacetyl"/>
</dbReference>
<dbReference type="AlphaFoldDB" id="A0A1R4I491"/>
<dbReference type="SUPFAM" id="SSF55031">
    <property type="entry name" value="Bacterial exopeptidase dimerisation domain"/>
    <property type="match status" value="1"/>
</dbReference>
<dbReference type="GO" id="GO:0008777">
    <property type="term" value="F:acetylornithine deacetylase activity"/>
    <property type="evidence" value="ECO:0007669"/>
    <property type="project" value="UniProtKB-EC"/>
</dbReference>
<evidence type="ECO:0000256" key="2">
    <source>
        <dbReference type="ARBA" id="ARBA00022801"/>
    </source>
</evidence>
<dbReference type="OrthoDB" id="3665926at2"/>
<keyword evidence="2 5" id="KW-0378">Hydrolase</keyword>
<evidence type="ECO:0000259" key="4">
    <source>
        <dbReference type="Pfam" id="PF07687"/>
    </source>
</evidence>
<dbReference type="GO" id="GO:0006526">
    <property type="term" value="P:L-arginine biosynthetic process"/>
    <property type="evidence" value="ECO:0007669"/>
    <property type="project" value="InterPro"/>
</dbReference>
<evidence type="ECO:0000256" key="1">
    <source>
        <dbReference type="ARBA" id="ARBA00022723"/>
    </source>
</evidence>
<sequence>MQASATPNAHPQLEASISHLADLIAFDTTSAYSNLELIDYMEEFFTNLGADVTVLPDKSGEKANLVARLGPADLPGIVLSGHTDVVPANPKSWQSDPFKMEQRGSRLFGRGTCDMKGFAACVMAAAPAFANAELQRPFYFCFSHDEEVGCLGAPAIARYLSELKVPPALAIIGEPSEMKLINGQKGKIAMRVTVLGEGGHSSFSPQHVNAVEYASRIITMIAERSRRYEQDGPFDHDFTVPHATTLTTIIEGGVATNVTPDTCSFIFELRSIDQNAAAADIKALIHDIEATLLPEMQRLSVDSAIEWQELFAYPAMGDATANEMFKQLEPILPERGGKVSYGSEGGVFEVDGGIPSVILGPGSIRQAHKPDEFIEIEQLNQCLAFFDKLNAWMKY</sequence>
<keyword evidence="1" id="KW-0479">Metal-binding</keyword>
<dbReference type="GO" id="GO:0046872">
    <property type="term" value="F:metal ion binding"/>
    <property type="evidence" value="ECO:0007669"/>
    <property type="project" value="UniProtKB-KW"/>
</dbReference>
<dbReference type="InterPro" id="IPR011650">
    <property type="entry name" value="Peptidase_M20_dimer"/>
</dbReference>
<dbReference type="CDD" id="cd03894">
    <property type="entry name" value="M20_ArgE"/>
    <property type="match status" value="1"/>
</dbReference>
<evidence type="ECO:0000313" key="6">
    <source>
        <dbReference type="Proteomes" id="UP000196331"/>
    </source>
</evidence>
<dbReference type="NCBIfam" id="NF005710">
    <property type="entry name" value="PRK07522.1"/>
    <property type="match status" value="1"/>
</dbReference>
<feature type="domain" description="Peptidase M20 dimerisation" evidence="4">
    <location>
        <begin position="182"/>
        <end position="288"/>
    </location>
</feature>
<dbReference type="Pfam" id="PF07687">
    <property type="entry name" value="M20_dimer"/>
    <property type="match status" value="1"/>
</dbReference>
<proteinExistence type="predicted"/>
<keyword evidence="3" id="KW-0170">Cobalt</keyword>
<dbReference type="NCBIfam" id="TIGR01892">
    <property type="entry name" value="AcOrn-deacetyl"/>
    <property type="match status" value="1"/>
</dbReference>
<gene>
    <name evidence="5" type="ORF">CZ787_15025</name>
</gene>
<dbReference type="RefSeq" id="WP_087110501.1">
    <property type="nucleotide sequence ID" value="NZ_FUKM01000057.1"/>
</dbReference>
<accession>A0A1R4I491</accession>
<dbReference type="Pfam" id="PF01546">
    <property type="entry name" value="Peptidase_M20"/>
    <property type="match status" value="1"/>
</dbReference>
<protein>
    <submittedName>
        <fullName evidence="5">Acetylornithine deacetylase</fullName>
        <ecNumber evidence="5">3.5.1.16</ecNumber>
    </submittedName>
</protein>